<evidence type="ECO:0000256" key="9">
    <source>
        <dbReference type="RuleBase" id="RU003357"/>
    </source>
</evidence>
<dbReference type="Gene3D" id="2.60.40.1120">
    <property type="entry name" value="Carboxypeptidase-like, regulatory domain"/>
    <property type="match status" value="1"/>
</dbReference>
<dbReference type="PROSITE" id="PS52016">
    <property type="entry name" value="TONB_DEPENDENT_REC_3"/>
    <property type="match status" value="1"/>
</dbReference>
<evidence type="ECO:0000256" key="1">
    <source>
        <dbReference type="ARBA" id="ARBA00004571"/>
    </source>
</evidence>
<dbReference type="AlphaFoldDB" id="A0A4Y8VHB3"/>
<dbReference type="RefSeq" id="WP_134843824.1">
    <property type="nucleotide sequence ID" value="NZ_SGVY01000028.1"/>
</dbReference>
<dbReference type="Pfam" id="PF00593">
    <property type="entry name" value="TonB_dep_Rec_b-barrel"/>
    <property type="match status" value="1"/>
</dbReference>
<dbReference type="InterPro" id="IPR023997">
    <property type="entry name" value="TonB-dep_OMP_SusC/RagA_CS"/>
</dbReference>
<feature type="signal peptide" evidence="10">
    <location>
        <begin position="1"/>
        <end position="20"/>
    </location>
</feature>
<comment type="subcellular location">
    <subcellularLocation>
        <location evidence="1 8">Cell outer membrane</location>
        <topology evidence="1 8">Multi-pass membrane protein</topology>
    </subcellularLocation>
</comment>
<dbReference type="SUPFAM" id="SSF56935">
    <property type="entry name" value="Porins"/>
    <property type="match status" value="1"/>
</dbReference>
<dbReference type="InterPro" id="IPR037066">
    <property type="entry name" value="Plug_dom_sf"/>
</dbReference>
<dbReference type="Pfam" id="PF07715">
    <property type="entry name" value="Plug"/>
    <property type="match status" value="1"/>
</dbReference>
<evidence type="ECO:0000256" key="10">
    <source>
        <dbReference type="SAM" id="SignalP"/>
    </source>
</evidence>
<dbReference type="OrthoDB" id="9768177at2"/>
<dbReference type="NCBIfam" id="TIGR04057">
    <property type="entry name" value="SusC_RagA_signa"/>
    <property type="match status" value="1"/>
</dbReference>
<comment type="caution">
    <text evidence="13">The sequence shown here is derived from an EMBL/GenBank/DDBJ whole genome shotgun (WGS) entry which is preliminary data.</text>
</comment>
<keyword evidence="6 8" id="KW-0472">Membrane</keyword>
<reference evidence="13 14" key="1">
    <citation type="submission" date="2019-02" db="EMBL/GenBank/DDBJ databases">
        <title>Draft Genome Sequence of the Prevotella sp. BCRC 81118, Isolated from Human Feces.</title>
        <authorList>
            <person name="Huang C.-H."/>
        </authorList>
    </citation>
    <scope>NUCLEOTIDE SEQUENCE [LARGE SCALE GENOMIC DNA]</scope>
    <source>
        <strain evidence="13 14">BCRC 81118</strain>
    </source>
</reference>
<dbReference type="SUPFAM" id="SSF49464">
    <property type="entry name" value="Carboxypeptidase regulatory domain-like"/>
    <property type="match status" value="1"/>
</dbReference>
<dbReference type="GeneID" id="302995766"/>
<evidence type="ECO:0000256" key="4">
    <source>
        <dbReference type="ARBA" id="ARBA00022692"/>
    </source>
</evidence>
<dbReference type="InterPro" id="IPR012910">
    <property type="entry name" value="Plug_dom"/>
</dbReference>
<dbReference type="InterPro" id="IPR023996">
    <property type="entry name" value="TonB-dep_OMP_SusC/RagA"/>
</dbReference>
<dbReference type="Gene3D" id="2.40.170.20">
    <property type="entry name" value="TonB-dependent receptor, beta-barrel domain"/>
    <property type="match status" value="1"/>
</dbReference>
<dbReference type="InterPro" id="IPR000531">
    <property type="entry name" value="Beta-barrel_TonB"/>
</dbReference>
<dbReference type="InterPro" id="IPR036942">
    <property type="entry name" value="Beta-barrel_TonB_sf"/>
</dbReference>
<sequence length="1063" mass="116496">MRMKILFASLLLAASGQVLAQSSGQIGGQVFDENGDPVVGAQILVKSSKTGTVTDIDGKFSLPSVKQGETIVISYLGMDSQTVKAAPGMKVNMHSQDRQLDEVIVVAYGEQKKSSFTGSAGVLDADKIAVRPVNNVADALEGQVAGVQMYKSSGDPSATPSFLIRGISSINANQEPLIILDGAPFSGSWNDINPNDVASMTVLKDAASNALYGARGANGVIMITTKNPQKGKTVVTLDAKWGSTSRATQDYDMISDPGQYYELQYGAVYRNNIANGMTPYAAHAAANKSIISSDTSNGGLGYLCYAVPDGQYLIGDNGRLNPNATLGNRVYYKGKVYTVTPDNWLDESMRHTLRQEYNVSVNGGNDAAQMYASLGYLNEPGIAYGSGIKRYTAHLKSTLKANEWLKVGGNVNYAHTNTDQAGSNSGYNVFYAASRIAPIYPLYIRDGEGNIITDQNGKMCDYGDGAVNGLVRSVVAKQINSLKDDQLQTNNSVANSFSLAGFADITPTFVKGLKLTLNGTVSDYEYRYTSTYQPFYGWGAMSYPEGQVSKSHSRTYATNFQQLINYAHSFGNHNMTLLFGHENSTSTDEGVSATRSGMFSYFDNQELSGAIKVQDGNSNQSKYNTEGYFFRGMYDYDGKYFAQASYRCDASSNFAPGHRWGSFYSFGGAWILTKEKWMESSKGWLDMLKVKASFGQQGNDGIGSNLYRDLYVVRNNNGEVAVTVSSKGNPNITWETNTNVNAGVEFGMFNNRLTGSLEYFYRKTTDMLCYVYYPKSYGYDGIYDNVGDMVNKGVELSLSYDAIRTKDLVWNINLNATHYRNKIVSLNPDNINSTLEGHGGYVSEFYFYGEGLPMYTWRMPKYAGVAEDGQSMWYVTDEQGNTTTTTTYNDATDYNCGNPTPDIYGGFGTSVNFKGFDLAFNFSYSIGGKVLDEGYRNLMGSPTSTSLGYNFHKDVLKAWSEDNTSSNIPRFQFGDDYSNSTSDRFLTNGSWLSLNNINLGYTFPKVWSSKLGFSKMRVYASADNVCLWTKRKGLDPRTSSAGSPGTENYSFTRTISAGVTLQF</sequence>
<keyword evidence="2 8" id="KW-0813">Transport</keyword>
<dbReference type="EMBL" id="SGVY01000028">
    <property type="protein sequence ID" value="TFH79053.1"/>
    <property type="molecule type" value="Genomic_DNA"/>
</dbReference>
<comment type="similarity">
    <text evidence="8 9">Belongs to the TonB-dependent receptor family.</text>
</comment>
<evidence type="ECO:0000256" key="6">
    <source>
        <dbReference type="ARBA" id="ARBA00023136"/>
    </source>
</evidence>
<evidence type="ECO:0000256" key="2">
    <source>
        <dbReference type="ARBA" id="ARBA00022448"/>
    </source>
</evidence>
<evidence type="ECO:0000313" key="14">
    <source>
        <dbReference type="Proteomes" id="UP000297872"/>
    </source>
</evidence>
<dbReference type="Gene3D" id="2.170.130.10">
    <property type="entry name" value="TonB-dependent receptor, plug domain"/>
    <property type="match status" value="1"/>
</dbReference>
<feature type="domain" description="TonB-dependent receptor plug" evidence="12">
    <location>
        <begin position="113"/>
        <end position="220"/>
    </location>
</feature>
<proteinExistence type="inferred from homology"/>
<dbReference type="InterPro" id="IPR039426">
    <property type="entry name" value="TonB-dep_rcpt-like"/>
</dbReference>
<evidence type="ECO:0000256" key="5">
    <source>
        <dbReference type="ARBA" id="ARBA00023077"/>
    </source>
</evidence>
<protein>
    <submittedName>
        <fullName evidence="13">TonB-dependent receptor</fullName>
    </submittedName>
</protein>
<feature type="chain" id="PRO_5021357230" evidence="10">
    <location>
        <begin position="21"/>
        <end position="1063"/>
    </location>
</feature>
<dbReference type="FunFam" id="2.170.130.10:FF:000003">
    <property type="entry name" value="SusC/RagA family TonB-linked outer membrane protein"/>
    <property type="match status" value="1"/>
</dbReference>
<evidence type="ECO:0000313" key="13">
    <source>
        <dbReference type="EMBL" id="TFH79053.1"/>
    </source>
</evidence>
<feature type="domain" description="TonB-dependent receptor-like beta-barrel" evidence="11">
    <location>
        <begin position="507"/>
        <end position="888"/>
    </location>
</feature>
<keyword evidence="7 8" id="KW-0998">Cell outer membrane</keyword>
<dbReference type="Pfam" id="PF13715">
    <property type="entry name" value="CarbopepD_reg_2"/>
    <property type="match status" value="1"/>
</dbReference>
<name>A0A4Y8VHB3_9BACT</name>
<evidence type="ECO:0000256" key="3">
    <source>
        <dbReference type="ARBA" id="ARBA00022452"/>
    </source>
</evidence>
<dbReference type="InterPro" id="IPR008969">
    <property type="entry name" value="CarboxyPept-like_regulatory"/>
</dbReference>
<keyword evidence="3 8" id="KW-1134">Transmembrane beta strand</keyword>
<dbReference type="NCBIfam" id="TIGR04056">
    <property type="entry name" value="OMP_RagA_SusC"/>
    <property type="match status" value="1"/>
</dbReference>
<organism evidence="13 14">
    <name type="scientific">Segatella hominis</name>
    <dbReference type="NCBI Taxonomy" id="2518605"/>
    <lineage>
        <taxon>Bacteria</taxon>
        <taxon>Pseudomonadati</taxon>
        <taxon>Bacteroidota</taxon>
        <taxon>Bacteroidia</taxon>
        <taxon>Bacteroidales</taxon>
        <taxon>Prevotellaceae</taxon>
        <taxon>Segatella</taxon>
    </lineage>
</organism>
<keyword evidence="14" id="KW-1185">Reference proteome</keyword>
<evidence type="ECO:0000259" key="11">
    <source>
        <dbReference type="Pfam" id="PF00593"/>
    </source>
</evidence>
<keyword evidence="5 9" id="KW-0798">TonB box</keyword>
<keyword evidence="13" id="KW-0675">Receptor</keyword>
<dbReference type="GO" id="GO:0009279">
    <property type="term" value="C:cell outer membrane"/>
    <property type="evidence" value="ECO:0007669"/>
    <property type="project" value="UniProtKB-SubCell"/>
</dbReference>
<keyword evidence="4 8" id="KW-0812">Transmembrane</keyword>
<keyword evidence="10" id="KW-0732">Signal</keyword>
<evidence type="ECO:0000256" key="7">
    <source>
        <dbReference type="ARBA" id="ARBA00023237"/>
    </source>
</evidence>
<gene>
    <name evidence="13" type="ORF">EXN75_10795</name>
</gene>
<dbReference type="Proteomes" id="UP000297872">
    <property type="component" value="Unassembled WGS sequence"/>
</dbReference>
<evidence type="ECO:0000259" key="12">
    <source>
        <dbReference type="Pfam" id="PF07715"/>
    </source>
</evidence>
<evidence type="ECO:0000256" key="8">
    <source>
        <dbReference type="PROSITE-ProRule" id="PRU01360"/>
    </source>
</evidence>
<accession>A0A4Y8VHB3</accession>